<dbReference type="FunFam" id="3.40.50.300:FF:000287">
    <property type="entry name" value="Multidrug ABC transporter ATP-binding protein"/>
    <property type="match status" value="1"/>
</dbReference>
<dbReference type="EMBL" id="AOIS01000057">
    <property type="protein sequence ID" value="ELZ15444.1"/>
    <property type="molecule type" value="Genomic_DNA"/>
</dbReference>
<evidence type="ECO:0000256" key="3">
    <source>
        <dbReference type="ARBA" id="ARBA00022692"/>
    </source>
</evidence>
<evidence type="ECO:0000259" key="10">
    <source>
        <dbReference type="PROSITE" id="PS50929"/>
    </source>
</evidence>
<dbReference type="InterPro" id="IPR027417">
    <property type="entry name" value="P-loop_NTPase"/>
</dbReference>
<dbReference type="Gene3D" id="1.20.1560.10">
    <property type="entry name" value="ABC transporter type 1, transmembrane domain"/>
    <property type="match status" value="1"/>
</dbReference>
<evidence type="ECO:0000256" key="7">
    <source>
        <dbReference type="ARBA" id="ARBA00023136"/>
    </source>
</evidence>
<dbReference type="Proteomes" id="UP000011657">
    <property type="component" value="Unassembled WGS sequence"/>
</dbReference>
<dbReference type="PANTHER" id="PTHR43394">
    <property type="entry name" value="ATP-DEPENDENT PERMEASE MDL1, MITOCHONDRIAL"/>
    <property type="match status" value="1"/>
</dbReference>
<dbReference type="AlphaFoldDB" id="M0C0K0"/>
<dbReference type="Pfam" id="PF00005">
    <property type="entry name" value="ABC_tran"/>
    <property type="match status" value="1"/>
</dbReference>
<dbReference type="InterPro" id="IPR011527">
    <property type="entry name" value="ABC1_TM_dom"/>
</dbReference>
<evidence type="ECO:0000256" key="5">
    <source>
        <dbReference type="ARBA" id="ARBA00022840"/>
    </source>
</evidence>
<accession>M0C0K0</accession>
<evidence type="ECO:0000259" key="9">
    <source>
        <dbReference type="PROSITE" id="PS50893"/>
    </source>
</evidence>
<dbReference type="CDD" id="cd18565">
    <property type="entry name" value="ABC_6TM_exporter_like"/>
    <property type="match status" value="1"/>
</dbReference>
<evidence type="ECO:0000256" key="8">
    <source>
        <dbReference type="SAM" id="Phobius"/>
    </source>
</evidence>
<keyword evidence="7 8" id="KW-0472">Membrane</keyword>
<keyword evidence="5" id="KW-0067">ATP-binding</keyword>
<dbReference type="GO" id="GO:0015421">
    <property type="term" value="F:ABC-type oligopeptide transporter activity"/>
    <property type="evidence" value="ECO:0007669"/>
    <property type="project" value="TreeGrafter"/>
</dbReference>
<dbReference type="eggNOG" id="arCOG02841">
    <property type="taxonomic scope" value="Archaea"/>
</dbReference>
<gene>
    <name evidence="11" type="ORF">C477_17215</name>
</gene>
<evidence type="ECO:0000313" key="11">
    <source>
        <dbReference type="EMBL" id="ELZ15444.1"/>
    </source>
</evidence>
<comment type="subcellular location">
    <subcellularLocation>
        <location evidence="1">Membrane</location>
        <topology evidence="1">Multi-pass membrane protein</topology>
    </subcellularLocation>
</comment>
<evidence type="ECO:0000256" key="2">
    <source>
        <dbReference type="ARBA" id="ARBA00022448"/>
    </source>
</evidence>
<dbReference type="Pfam" id="PF00664">
    <property type="entry name" value="ABC_membrane"/>
    <property type="match status" value="1"/>
</dbReference>
<dbReference type="InterPro" id="IPR003439">
    <property type="entry name" value="ABC_transporter-like_ATP-bd"/>
</dbReference>
<feature type="transmembrane region" description="Helical" evidence="8">
    <location>
        <begin position="174"/>
        <end position="191"/>
    </location>
</feature>
<feature type="domain" description="ABC transporter" evidence="9">
    <location>
        <begin position="356"/>
        <end position="591"/>
    </location>
</feature>
<keyword evidence="3 8" id="KW-0812">Transmembrane</keyword>
<dbReference type="PROSITE" id="PS50929">
    <property type="entry name" value="ABC_TM1F"/>
    <property type="match status" value="1"/>
</dbReference>
<dbReference type="InterPro" id="IPR036640">
    <property type="entry name" value="ABC1_TM_sf"/>
</dbReference>
<evidence type="ECO:0000256" key="1">
    <source>
        <dbReference type="ARBA" id="ARBA00004141"/>
    </source>
</evidence>
<dbReference type="SUPFAM" id="SSF52540">
    <property type="entry name" value="P-loop containing nucleoside triphosphate hydrolases"/>
    <property type="match status" value="1"/>
</dbReference>
<dbReference type="STRING" id="1227488.C477_17215"/>
<dbReference type="SMART" id="SM00382">
    <property type="entry name" value="AAA"/>
    <property type="match status" value="1"/>
</dbReference>
<evidence type="ECO:0000256" key="4">
    <source>
        <dbReference type="ARBA" id="ARBA00022741"/>
    </source>
</evidence>
<dbReference type="SUPFAM" id="SSF90123">
    <property type="entry name" value="ABC transporter transmembrane region"/>
    <property type="match status" value="1"/>
</dbReference>
<dbReference type="InterPro" id="IPR003593">
    <property type="entry name" value="AAA+_ATPase"/>
</dbReference>
<feature type="transmembrane region" description="Helical" evidence="8">
    <location>
        <begin position="69"/>
        <end position="92"/>
    </location>
</feature>
<dbReference type="PANTHER" id="PTHR43394:SF1">
    <property type="entry name" value="ATP-BINDING CASSETTE SUB-FAMILY B MEMBER 10, MITOCHONDRIAL"/>
    <property type="match status" value="1"/>
</dbReference>
<dbReference type="InterPro" id="IPR039421">
    <property type="entry name" value="Type_1_exporter"/>
</dbReference>
<proteinExistence type="predicted"/>
<evidence type="ECO:0000256" key="6">
    <source>
        <dbReference type="ARBA" id="ARBA00022989"/>
    </source>
</evidence>
<keyword evidence="4" id="KW-0547">Nucleotide-binding</keyword>
<name>M0C0K0_9EURY</name>
<dbReference type="GO" id="GO:0016887">
    <property type="term" value="F:ATP hydrolysis activity"/>
    <property type="evidence" value="ECO:0007669"/>
    <property type="project" value="InterPro"/>
</dbReference>
<dbReference type="GO" id="GO:0016020">
    <property type="term" value="C:membrane"/>
    <property type="evidence" value="ECO:0007669"/>
    <property type="project" value="UniProtKB-SubCell"/>
</dbReference>
<dbReference type="PROSITE" id="PS00211">
    <property type="entry name" value="ABC_TRANSPORTER_1"/>
    <property type="match status" value="1"/>
</dbReference>
<dbReference type="PROSITE" id="PS50893">
    <property type="entry name" value="ABC_TRANSPORTER_2"/>
    <property type="match status" value="1"/>
</dbReference>
<dbReference type="PATRIC" id="fig|1227488.3.peg.3449"/>
<comment type="caution">
    <text evidence="11">The sequence shown here is derived from an EMBL/GenBank/DDBJ whole genome shotgun (WGS) entry which is preliminary data.</text>
</comment>
<keyword evidence="12" id="KW-1185">Reference proteome</keyword>
<protein>
    <submittedName>
        <fullName evidence="11">ABC transporter</fullName>
    </submittedName>
</protein>
<evidence type="ECO:0000313" key="12">
    <source>
        <dbReference type="Proteomes" id="UP000011657"/>
    </source>
</evidence>
<sequence>MVRLFVRFSRERRHWFSIGLLAGLFERTASLVPPFVLGVAIDAVFNQTTGYDLPLVPDGIVPSTTEGQLWFSFALIFGCYVLTALLATVRMLSVDYFSHHLMHVVRTSTYDKMQQLDVRFFDGHEKGELMSILNNDISNFEQFFDDALTRAVRIGTVLLGITGILVYLNWQLAIVTLGAVPLLTAFTLWFMRRVEPVYDRIRSSVGGMNTRLENNLGGIHLIKTMTTESYESDRVTDVSYRYFDTNWQRIKLNTLYHPGSNFITNASFAATFIIGGYWVVIGPPPLFSGTLTVGSLVTFLFMSQRFTGPLKQIALIIEQYENARASGKRVVGLMDMPVAIEDREDATELTDVDGRVEYDDVSFAYDPDEEYVLEDISFDVDPGETVAFVGPTGAGKSTVVRLLMRMYETDEGAVRIDGNDVRDVTLASLRETIGYVSQNNYLFGGTVRENIAYGTFDATDEEVVAAAESAQAHAFIEELPDGYDTQVGEEGVKLSGGQRQRIALARIILSNPEILVLDEATSDVDTETEMLIQRSIEEITADRTTFVIAHRLSTVRDADTILVLDDGEIVERGSHGALLERDGLYANLWKVQAGEINELPETFVERITQNN</sequence>
<keyword evidence="6 8" id="KW-1133">Transmembrane helix</keyword>
<dbReference type="Gene3D" id="3.40.50.300">
    <property type="entry name" value="P-loop containing nucleotide triphosphate hydrolases"/>
    <property type="match status" value="1"/>
</dbReference>
<reference evidence="11 12" key="1">
    <citation type="journal article" date="2014" name="PLoS Genet.">
        <title>Phylogenetically driven sequencing of extremely halophilic archaea reveals strategies for static and dynamic osmo-response.</title>
        <authorList>
            <person name="Becker E.A."/>
            <person name="Seitzer P.M."/>
            <person name="Tritt A."/>
            <person name="Larsen D."/>
            <person name="Krusor M."/>
            <person name="Yao A.I."/>
            <person name="Wu D."/>
            <person name="Madern D."/>
            <person name="Eisen J.A."/>
            <person name="Darling A.E."/>
            <person name="Facciotti M.T."/>
        </authorList>
    </citation>
    <scope>NUCLEOTIDE SEQUENCE [LARGE SCALE GENOMIC DNA]</scope>
    <source>
        <strain evidence="11 12">JCM 13891</strain>
    </source>
</reference>
<feature type="transmembrane region" description="Helical" evidence="8">
    <location>
        <begin position="262"/>
        <end position="280"/>
    </location>
</feature>
<dbReference type="GO" id="GO:0005524">
    <property type="term" value="F:ATP binding"/>
    <property type="evidence" value="ECO:0007669"/>
    <property type="project" value="UniProtKB-KW"/>
</dbReference>
<organism evidence="11 12">
    <name type="scientific">Haloterrigena salina JCM 13891</name>
    <dbReference type="NCBI Taxonomy" id="1227488"/>
    <lineage>
        <taxon>Archaea</taxon>
        <taxon>Methanobacteriati</taxon>
        <taxon>Methanobacteriota</taxon>
        <taxon>Stenosarchaea group</taxon>
        <taxon>Halobacteria</taxon>
        <taxon>Halobacteriales</taxon>
        <taxon>Natrialbaceae</taxon>
        <taxon>Haloterrigena</taxon>
    </lineage>
</organism>
<keyword evidence="2" id="KW-0813">Transport</keyword>
<dbReference type="InterPro" id="IPR017871">
    <property type="entry name" value="ABC_transporter-like_CS"/>
</dbReference>
<feature type="domain" description="ABC transmembrane type-1" evidence="10">
    <location>
        <begin position="18"/>
        <end position="322"/>
    </location>
</feature>